<protein>
    <submittedName>
        <fullName evidence="1">XRE family transcriptional regulator</fullName>
    </submittedName>
</protein>
<organism evidence="1 2">
    <name type="scientific">Pseudoxanthomonas winnipegensis</name>
    <dbReference type="NCBI Taxonomy" id="2480810"/>
    <lineage>
        <taxon>Bacteria</taxon>
        <taxon>Pseudomonadati</taxon>
        <taxon>Pseudomonadota</taxon>
        <taxon>Gammaproteobacteria</taxon>
        <taxon>Lysobacterales</taxon>
        <taxon>Lysobacteraceae</taxon>
        <taxon>Pseudoxanthomonas</taxon>
    </lineage>
</organism>
<proteinExistence type="predicted"/>
<gene>
    <name evidence="1" type="ORF">EA660_04810</name>
</gene>
<comment type="caution">
    <text evidence="1">The sequence shown here is derived from an EMBL/GenBank/DDBJ whole genome shotgun (WGS) entry which is preliminary data.</text>
</comment>
<evidence type="ECO:0000313" key="2">
    <source>
        <dbReference type="Proteomes" id="UP000292627"/>
    </source>
</evidence>
<dbReference type="AlphaFoldDB" id="A0A4Q8LCF8"/>
<dbReference type="OrthoDB" id="3196789at2"/>
<dbReference type="EMBL" id="SHMC01000002">
    <property type="protein sequence ID" value="TAA26557.1"/>
    <property type="molecule type" value="Genomic_DNA"/>
</dbReference>
<sequence length="118" mass="12504">MAAGCGVTKRTQLAFEKDAHLPGGAYLIAAHALGVELEYVLTGNGAFRNAAERDLIEAYRRASPPARAAAAAALSGAPLQPPARTQFTETTIGQQFSGDVDLRGQRIVLKTPKRKSRS</sequence>
<name>A0A4Q8LCF8_9GAMM</name>
<reference evidence="1 2" key="1">
    <citation type="submission" date="2019-02" db="EMBL/GenBank/DDBJ databases">
        <title>WGS of Pseudoxanthomonas species novum from clinical isolates.</title>
        <authorList>
            <person name="Bernier A.-M."/>
            <person name="Bernard K."/>
            <person name="Vachon A."/>
        </authorList>
    </citation>
    <scope>NUCLEOTIDE SEQUENCE [LARGE SCALE GENOMIC DNA]</scope>
    <source>
        <strain evidence="1 2">NML171200</strain>
    </source>
</reference>
<dbReference type="Proteomes" id="UP000292627">
    <property type="component" value="Unassembled WGS sequence"/>
</dbReference>
<accession>A0A4Q8LCF8</accession>
<evidence type="ECO:0000313" key="1">
    <source>
        <dbReference type="EMBL" id="TAA26557.1"/>
    </source>
</evidence>